<dbReference type="InterPro" id="IPR038261">
    <property type="entry name" value="GPP34-like_sf"/>
</dbReference>
<organism evidence="5 6">
    <name type="scientific">Kitasatospora cathayae</name>
    <dbReference type="NCBI Taxonomy" id="3004092"/>
    <lineage>
        <taxon>Bacteria</taxon>
        <taxon>Bacillati</taxon>
        <taxon>Actinomycetota</taxon>
        <taxon>Actinomycetes</taxon>
        <taxon>Kitasatosporales</taxon>
        <taxon>Streptomycetaceae</taxon>
        <taxon>Kitasatospora</taxon>
    </lineage>
</organism>
<evidence type="ECO:0000256" key="1">
    <source>
        <dbReference type="ARBA" id="ARBA00004255"/>
    </source>
</evidence>
<keyword evidence="3" id="KW-0446">Lipid-binding</keyword>
<evidence type="ECO:0000256" key="2">
    <source>
        <dbReference type="ARBA" id="ARBA00023034"/>
    </source>
</evidence>
<dbReference type="InterPro" id="IPR008628">
    <property type="entry name" value="GPP34-like"/>
</dbReference>
<dbReference type="RefSeq" id="WP_270147085.1">
    <property type="nucleotide sequence ID" value="NZ_CP115450.1"/>
</dbReference>
<dbReference type="Pfam" id="PF05719">
    <property type="entry name" value="GPP34"/>
    <property type="match status" value="1"/>
</dbReference>
<proteinExistence type="predicted"/>
<keyword evidence="4" id="KW-0472">Membrane</keyword>
<reference evidence="6" key="1">
    <citation type="submission" date="2022-12" db="EMBL/GenBank/DDBJ databases">
        <authorList>
            <person name="Mo P."/>
        </authorList>
    </citation>
    <scope>NUCLEOTIDE SEQUENCE [LARGE SCALE GENOMIC DNA]</scope>
    <source>
        <strain evidence="6">HUAS 3-15</strain>
    </source>
</reference>
<evidence type="ECO:0000256" key="3">
    <source>
        <dbReference type="ARBA" id="ARBA00023121"/>
    </source>
</evidence>
<dbReference type="Gene3D" id="1.10.3630.10">
    <property type="entry name" value="yeast vps74-n-term truncation variant domain like"/>
    <property type="match status" value="1"/>
</dbReference>
<gene>
    <name evidence="5" type="ORF">O1G21_26245</name>
</gene>
<dbReference type="EMBL" id="CP115450">
    <property type="protein sequence ID" value="WBP88990.1"/>
    <property type="molecule type" value="Genomic_DNA"/>
</dbReference>
<dbReference type="Proteomes" id="UP001212821">
    <property type="component" value="Chromosome"/>
</dbReference>
<evidence type="ECO:0000313" key="6">
    <source>
        <dbReference type="Proteomes" id="UP001212821"/>
    </source>
</evidence>
<evidence type="ECO:0000313" key="5">
    <source>
        <dbReference type="EMBL" id="WBP88990.1"/>
    </source>
</evidence>
<protein>
    <submittedName>
        <fullName evidence="5">GPP34 family phosphoprotein</fullName>
    </submittedName>
</protein>
<sequence length="209" mass="22730">MDLPVNLPEKLYLLAYDPQRGRLTHTNNLDLVLRAAALTELLRRGLIRDDGRHPAAVGGTADGLDPLSAALLEQISQGRRRSWKSWIGRQRMSARVVRDGLAAAGRIRVEEHRVLGLFPVARVTLPEPRVRKALTESITSALSGPLSRVDPADAALVALVDAARLGSVLTWRQRREFRTRIDKLAPAAGPVPRALRRAINAQSADGGAG</sequence>
<keyword evidence="6" id="KW-1185">Reference proteome</keyword>
<comment type="subcellular location">
    <subcellularLocation>
        <location evidence="1">Golgi apparatus membrane</location>
        <topology evidence="1">Peripheral membrane protein</topology>
        <orientation evidence="1">Cytoplasmic side</orientation>
    </subcellularLocation>
</comment>
<evidence type="ECO:0000256" key="4">
    <source>
        <dbReference type="ARBA" id="ARBA00023136"/>
    </source>
</evidence>
<keyword evidence="2" id="KW-0333">Golgi apparatus</keyword>
<accession>A0ABY7Q8J3</accession>
<name>A0ABY7Q8J3_9ACTN</name>